<evidence type="ECO:0000313" key="4">
    <source>
        <dbReference type="Proteomes" id="UP000739538"/>
    </source>
</evidence>
<reference evidence="3" key="1">
    <citation type="submission" date="2020-04" db="EMBL/GenBank/DDBJ databases">
        <authorList>
            <person name="Zhang T."/>
        </authorList>
    </citation>
    <scope>NUCLEOTIDE SEQUENCE</scope>
    <source>
        <strain evidence="3">HKST-UBA02</strain>
    </source>
</reference>
<proteinExistence type="predicted"/>
<dbReference type="AlphaFoldDB" id="A0A956NJF9"/>
<name>A0A956NJF9_UNCEI</name>
<dbReference type="EMBL" id="JAGQHS010000456">
    <property type="protein sequence ID" value="MCA9759721.1"/>
    <property type="molecule type" value="Genomic_DNA"/>
</dbReference>
<evidence type="ECO:0000313" key="3">
    <source>
        <dbReference type="EMBL" id="MCA9759721.1"/>
    </source>
</evidence>
<organism evidence="3 4">
    <name type="scientific">Eiseniibacteriota bacterium</name>
    <dbReference type="NCBI Taxonomy" id="2212470"/>
    <lineage>
        <taxon>Bacteria</taxon>
        <taxon>Candidatus Eiseniibacteriota</taxon>
    </lineage>
</organism>
<dbReference type="Pfam" id="PF13860">
    <property type="entry name" value="FlgD_ig"/>
    <property type="match status" value="1"/>
</dbReference>
<evidence type="ECO:0000259" key="2">
    <source>
        <dbReference type="Pfam" id="PF13860"/>
    </source>
</evidence>
<evidence type="ECO:0000256" key="1">
    <source>
        <dbReference type="SAM" id="MobiDB-lite"/>
    </source>
</evidence>
<reference evidence="3" key="2">
    <citation type="journal article" date="2021" name="Microbiome">
        <title>Successional dynamics and alternative stable states in a saline activated sludge microbial community over 9 years.</title>
        <authorList>
            <person name="Wang Y."/>
            <person name="Ye J."/>
            <person name="Ju F."/>
            <person name="Liu L."/>
            <person name="Boyd J.A."/>
            <person name="Deng Y."/>
            <person name="Parks D.H."/>
            <person name="Jiang X."/>
            <person name="Yin X."/>
            <person name="Woodcroft B.J."/>
            <person name="Tyson G.W."/>
            <person name="Hugenholtz P."/>
            <person name="Polz M.F."/>
            <person name="Zhang T."/>
        </authorList>
    </citation>
    <scope>NUCLEOTIDE SEQUENCE</scope>
    <source>
        <strain evidence="3">HKST-UBA02</strain>
    </source>
</reference>
<feature type="domain" description="FlgD/Vpr Ig-like" evidence="2">
    <location>
        <begin position="535"/>
        <end position="586"/>
    </location>
</feature>
<gene>
    <name evidence="3" type="ORF">KDA27_28245</name>
</gene>
<sequence length="599" mass="65898">MILPPVPSAIVTRFTALVLAVSLASLLGVPTGSARSIDEIGPTSTPSPSPRALPSLTPSPRTPASGDTLYFGHVDEDGFAVPGETWTFDHGDADPFEGWTAIDFAGNTVHTVEHGKWITDSTWAMDSVATVSAPILSGAGSLWIGRTETSARLECWEGGLGYGDYWCQRLVSPTFTRDPEASVLLEWRHFNDTERTYDYVHVYLEFLSGEERVELRRYDDQIGLAPTHPVDPPVGTTDSQSLTPEEFQGATEFRIAFEMTSDSGWSDQTGFFVTAYGPVSIDDVTISQSPGGVLGSYDFEDGFQGWVAESCPGFGIFLGSALLDDYVVEDSCEGVLDGHVLELHDDALEHPEGQRVRLFSPPVDVANDVLPYFGDPDSIEIFAEWGFYGDMNSTDGVYYRPGWQYYPYSCGEGGKIGWSPRVGSNTFYYAGHDPVCEMRFDSATDADVPIPPGVEQVRFIYEFYAQCYAFGSTECYYDPNFSPLVDNLRIGFVERYFPAEVAPDPSIGVTRLHGATPNPFRDRTSLRYSLSTEGPVRLSIYDVAGRTVRTLVDAVREPGHYATAWDGMDDLGRAVPSGVYWARFEANGQTLADRLVRLD</sequence>
<comment type="caution">
    <text evidence="3">The sequence shown here is derived from an EMBL/GenBank/DDBJ whole genome shotgun (WGS) entry which is preliminary data.</text>
</comment>
<dbReference type="InterPro" id="IPR026444">
    <property type="entry name" value="Secre_tail"/>
</dbReference>
<feature type="region of interest" description="Disordered" evidence="1">
    <location>
        <begin position="34"/>
        <end position="62"/>
    </location>
</feature>
<accession>A0A956NJF9</accession>
<protein>
    <submittedName>
        <fullName evidence="3">T9SS type A sorting domain-containing protein</fullName>
    </submittedName>
</protein>
<dbReference type="NCBIfam" id="TIGR04183">
    <property type="entry name" value="Por_Secre_tail"/>
    <property type="match status" value="1"/>
</dbReference>
<dbReference type="Gene3D" id="2.60.40.4070">
    <property type="match status" value="1"/>
</dbReference>
<dbReference type="InterPro" id="IPR025965">
    <property type="entry name" value="FlgD/Vpr_Ig-like"/>
</dbReference>
<dbReference type="Proteomes" id="UP000739538">
    <property type="component" value="Unassembled WGS sequence"/>
</dbReference>